<dbReference type="SUPFAM" id="SSF46689">
    <property type="entry name" value="Homeodomain-like"/>
    <property type="match status" value="1"/>
</dbReference>
<sequence>MSLASMAFLQNHRYSNGYPGSLEYSTGQPHVSSQPIYSVGKPETNMTGSSALNAAAAASSITNLAAAAAQFQYQTALLNQNLVGTNGQLGPSSATNMLPASSFGGIHHAEFKSTAFGFPGSQPGLSSALHDLAAHGSCMPSYQLGGKKQRRERTTFTRAQLDVLESLFQKTRYPDIFMREEVALKISLPESRVQVWFKNRRAKVRQLQKAKEKQMQSQDGSKKAKKEAAANKCVEKPPANQNSSDGLQTVPNASAGNPNTSTPAVSPKLDTPKKQQETSLSNATSSSETDCSGETKPILSSGTNNNNSVNNNNNVLYTYATPGSADLDYGQSRPQLVGATTSVPTSFDPASQSGRPGLTATPTTASWNGYDRREYPLGMHQFGYSSVMTPYNYSGVMPIGGSSMHSGASPRFPLEYNAFCTSGGADAAVAATTQPLNSVANASSNPAAASQEAAVLAAAYAHLSSAGYYNRTAGEAKDHSATNSWAKFAVN</sequence>
<feature type="compositionally biased region" description="Polar residues" evidence="9">
    <location>
        <begin position="239"/>
        <end position="264"/>
    </location>
</feature>
<evidence type="ECO:0000256" key="8">
    <source>
        <dbReference type="RuleBase" id="RU000682"/>
    </source>
</evidence>
<keyword evidence="3" id="KW-0524">Neurogenesis</keyword>
<name>A0AA51BMU0_9PLAT</name>
<keyword evidence="5 7" id="KW-0371">Homeobox</keyword>
<dbReference type="Pfam" id="PF00046">
    <property type="entry name" value="Homeodomain"/>
    <property type="match status" value="1"/>
</dbReference>
<keyword evidence="4 7" id="KW-0238">DNA-binding</keyword>
<keyword evidence="2" id="KW-0217">Developmental protein</keyword>
<dbReference type="AlphaFoldDB" id="A0AA51BMU0"/>
<dbReference type="InterPro" id="IPR001356">
    <property type="entry name" value="HD"/>
</dbReference>
<evidence type="ECO:0000313" key="11">
    <source>
        <dbReference type="EMBL" id="WMI31536.1"/>
    </source>
</evidence>
<dbReference type="InterPro" id="IPR009057">
    <property type="entry name" value="Homeodomain-like_sf"/>
</dbReference>
<proteinExistence type="evidence at transcript level"/>
<dbReference type="GO" id="GO:0005634">
    <property type="term" value="C:nucleus"/>
    <property type="evidence" value="ECO:0007669"/>
    <property type="project" value="UniProtKB-SubCell"/>
</dbReference>
<evidence type="ECO:0000256" key="6">
    <source>
        <dbReference type="ARBA" id="ARBA00023242"/>
    </source>
</evidence>
<keyword evidence="6 7" id="KW-0539">Nucleus</keyword>
<evidence type="ECO:0000256" key="2">
    <source>
        <dbReference type="ARBA" id="ARBA00022473"/>
    </source>
</evidence>
<dbReference type="GO" id="GO:0000981">
    <property type="term" value="F:DNA-binding transcription factor activity, RNA polymerase II-specific"/>
    <property type="evidence" value="ECO:0007669"/>
    <property type="project" value="InterPro"/>
</dbReference>
<feature type="compositionally biased region" description="Basic and acidic residues" evidence="9">
    <location>
        <begin position="209"/>
        <end position="235"/>
    </location>
</feature>
<dbReference type="GO" id="GO:0045944">
    <property type="term" value="P:positive regulation of transcription by RNA polymerase II"/>
    <property type="evidence" value="ECO:0007669"/>
    <property type="project" value="UniProtKB-ARBA"/>
</dbReference>
<dbReference type="FunFam" id="1.10.10.60:FF:000068">
    <property type="entry name" value="Orthodenticle homeobox 1"/>
    <property type="match status" value="1"/>
</dbReference>
<evidence type="ECO:0000256" key="1">
    <source>
        <dbReference type="ARBA" id="ARBA00004123"/>
    </source>
</evidence>
<dbReference type="PROSITE" id="PS00027">
    <property type="entry name" value="HOMEOBOX_1"/>
    <property type="match status" value="1"/>
</dbReference>
<feature type="compositionally biased region" description="Polar residues" evidence="9">
    <location>
        <begin position="277"/>
        <end position="303"/>
    </location>
</feature>
<evidence type="ECO:0000259" key="10">
    <source>
        <dbReference type="PROSITE" id="PS50071"/>
    </source>
</evidence>
<dbReference type="Gene3D" id="1.10.10.60">
    <property type="entry name" value="Homeodomain-like"/>
    <property type="match status" value="1"/>
</dbReference>
<dbReference type="GO" id="GO:0007399">
    <property type="term" value="P:nervous system development"/>
    <property type="evidence" value="ECO:0007669"/>
    <property type="project" value="UniProtKB-KW"/>
</dbReference>
<reference evidence="11" key="1">
    <citation type="submission" date="2023-05" db="EMBL/GenBank/DDBJ databases">
        <title>Convergent evolution of the sensory pits in flatworms.</title>
        <authorList>
            <person name="Gasiorowski L."/>
            <person name="Dittmann I."/>
            <person name="Ruhwedel T."/>
            <person name="Mobius W."/>
            <person name="Egger B."/>
            <person name="Rink J."/>
        </authorList>
    </citation>
    <scope>NUCLEOTIDE SEQUENCE</scope>
</reference>
<evidence type="ECO:0000256" key="3">
    <source>
        <dbReference type="ARBA" id="ARBA00022902"/>
    </source>
</evidence>
<dbReference type="SMART" id="SM00389">
    <property type="entry name" value="HOX"/>
    <property type="match status" value="1"/>
</dbReference>
<evidence type="ECO:0000256" key="9">
    <source>
        <dbReference type="SAM" id="MobiDB-lite"/>
    </source>
</evidence>
<dbReference type="CDD" id="cd00086">
    <property type="entry name" value="homeodomain"/>
    <property type="match status" value="1"/>
</dbReference>
<evidence type="ECO:0000256" key="5">
    <source>
        <dbReference type="ARBA" id="ARBA00023155"/>
    </source>
</evidence>
<dbReference type="EMBL" id="OR036959">
    <property type="protein sequence ID" value="WMI31536.1"/>
    <property type="molecule type" value="mRNA"/>
</dbReference>
<dbReference type="PANTHER" id="PTHR45793">
    <property type="entry name" value="HOMEOBOX PROTEIN"/>
    <property type="match status" value="1"/>
</dbReference>
<feature type="region of interest" description="Disordered" evidence="9">
    <location>
        <begin position="207"/>
        <end position="310"/>
    </location>
</feature>
<dbReference type="PROSITE" id="PS50071">
    <property type="entry name" value="HOMEOBOX_2"/>
    <property type="match status" value="1"/>
</dbReference>
<comment type="subcellular location">
    <subcellularLocation>
        <location evidence="1 7 8">Nucleus</location>
    </subcellularLocation>
</comment>
<accession>A0AA51BMU0</accession>
<feature type="domain" description="Homeobox" evidence="10">
    <location>
        <begin position="147"/>
        <end position="207"/>
    </location>
</feature>
<dbReference type="PANTHER" id="PTHR45793:SF5">
    <property type="entry name" value="HOMEOTIC PROTEIN OCELLILESS"/>
    <property type="match status" value="1"/>
</dbReference>
<feature type="DNA-binding region" description="Homeobox" evidence="7">
    <location>
        <begin position="149"/>
        <end position="208"/>
    </location>
</feature>
<protein>
    <submittedName>
        <fullName evidence="11">OtxB</fullName>
    </submittedName>
</protein>
<dbReference type="GO" id="GO:0000978">
    <property type="term" value="F:RNA polymerase II cis-regulatory region sequence-specific DNA binding"/>
    <property type="evidence" value="ECO:0007669"/>
    <property type="project" value="TreeGrafter"/>
</dbReference>
<evidence type="ECO:0000256" key="4">
    <source>
        <dbReference type="ARBA" id="ARBA00023125"/>
    </source>
</evidence>
<feature type="region of interest" description="Disordered" evidence="9">
    <location>
        <begin position="341"/>
        <end position="365"/>
    </location>
</feature>
<organism evidence="11">
    <name type="scientific">Stenostomum brevipharyngium</name>
    <dbReference type="NCBI Taxonomy" id="2880247"/>
    <lineage>
        <taxon>Eukaryota</taxon>
        <taxon>Metazoa</taxon>
        <taxon>Spiralia</taxon>
        <taxon>Lophotrochozoa</taxon>
        <taxon>Platyhelminthes</taxon>
        <taxon>Catenulida</taxon>
        <taxon>Stenostomidae</taxon>
        <taxon>Stenostomum</taxon>
    </lineage>
</organism>
<dbReference type="InterPro" id="IPR017970">
    <property type="entry name" value="Homeobox_CS"/>
</dbReference>
<evidence type="ECO:0000256" key="7">
    <source>
        <dbReference type="PROSITE-ProRule" id="PRU00108"/>
    </source>
</evidence>